<evidence type="ECO:0000256" key="8">
    <source>
        <dbReference type="ARBA" id="ARBA00032665"/>
    </source>
</evidence>
<keyword evidence="6 9" id="KW-0648">Protein biosynthesis</keyword>
<dbReference type="Gene3D" id="3.40.50.620">
    <property type="entry name" value="HUPs"/>
    <property type="match status" value="2"/>
</dbReference>
<dbReference type="InterPro" id="IPR001412">
    <property type="entry name" value="aa-tRNA-synth_I_CS"/>
</dbReference>
<organism evidence="11 12">
    <name type="scientific">Meganyctiphanes norvegica</name>
    <name type="common">Northern krill</name>
    <name type="synonym">Thysanopoda norvegica</name>
    <dbReference type="NCBI Taxonomy" id="48144"/>
    <lineage>
        <taxon>Eukaryota</taxon>
        <taxon>Metazoa</taxon>
        <taxon>Ecdysozoa</taxon>
        <taxon>Arthropoda</taxon>
        <taxon>Crustacea</taxon>
        <taxon>Multicrustacea</taxon>
        <taxon>Malacostraca</taxon>
        <taxon>Eumalacostraca</taxon>
        <taxon>Eucarida</taxon>
        <taxon>Euphausiacea</taxon>
        <taxon>Euphausiidae</taxon>
        <taxon>Meganyctiphanes</taxon>
    </lineage>
</organism>
<gene>
    <name evidence="11" type="ORF">MNOR_LOCUS11406</name>
</gene>
<dbReference type="InterPro" id="IPR014729">
    <property type="entry name" value="Rossmann-like_a/b/a_fold"/>
</dbReference>
<dbReference type="GO" id="GO:0032543">
    <property type="term" value="P:mitochondrial translation"/>
    <property type="evidence" value="ECO:0007669"/>
    <property type="project" value="TreeGrafter"/>
</dbReference>
<keyword evidence="7 9" id="KW-0030">Aminoacyl-tRNA synthetase</keyword>
<dbReference type="GO" id="GO:0005739">
    <property type="term" value="C:mitochondrion"/>
    <property type="evidence" value="ECO:0007669"/>
    <property type="project" value="TreeGrafter"/>
</dbReference>
<proteinExistence type="inferred from homology"/>
<dbReference type="PANTHER" id="PTHR42765">
    <property type="entry name" value="SOLEUCYL-TRNA SYNTHETASE"/>
    <property type="match status" value="1"/>
</dbReference>
<evidence type="ECO:0000256" key="4">
    <source>
        <dbReference type="ARBA" id="ARBA00022741"/>
    </source>
</evidence>
<dbReference type="InterPro" id="IPR002301">
    <property type="entry name" value="Ile-tRNA-ligase"/>
</dbReference>
<dbReference type="GO" id="GO:0005524">
    <property type="term" value="F:ATP binding"/>
    <property type="evidence" value="ECO:0007669"/>
    <property type="project" value="UniProtKB-KW"/>
</dbReference>
<dbReference type="SUPFAM" id="SSF52374">
    <property type="entry name" value="Nucleotidylyl transferase"/>
    <property type="match status" value="1"/>
</dbReference>
<keyword evidence="4 9" id="KW-0547">Nucleotide-binding</keyword>
<evidence type="ECO:0000259" key="10">
    <source>
        <dbReference type="Pfam" id="PF00133"/>
    </source>
</evidence>
<evidence type="ECO:0000256" key="6">
    <source>
        <dbReference type="ARBA" id="ARBA00022917"/>
    </source>
</evidence>
<dbReference type="Gene3D" id="3.90.740.10">
    <property type="entry name" value="Valyl/Leucyl/Isoleucyl-tRNA synthetase, editing domain"/>
    <property type="match status" value="1"/>
</dbReference>
<keyword evidence="5 9" id="KW-0067">ATP-binding</keyword>
<dbReference type="AlphaFoldDB" id="A0AAV2QCW6"/>
<dbReference type="InterPro" id="IPR050081">
    <property type="entry name" value="Ile-tRNA_ligase"/>
</dbReference>
<dbReference type="GO" id="GO:0006428">
    <property type="term" value="P:isoleucyl-tRNA aminoacylation"/>
    <property type="evidence" value="ECO:0007669"/>
    <property type="project" value="InterPro"/>
</dbReference>
<dbReference type="GO" id="GO:0004822">
    <property type="term" value="F:isoleucine-tRNA ligase activity"/>
    <property type="evidence" value="ECO:0007669"/>
    <property type="project" value="UniProtKB-EC"/>
</dbReference>
<evidence type="ECO:0000256" key="7">
    <source>
        <dbReference type="ARBA" id="ARBA00023146"/>
    </source>
</evidence>
<accession>A0AAV2QCW6</accession>
<dbReference type="GO" id="GO:0002161">
    <property type="term" value="F:aminoacyl-tRNA deacylase activity"/>
    <property type="evidence" value="ECO:0007669"/>
    <property type="project" value="InterPro"/>
</dbReference>
<dbReference type="InterPro" id="IPR009008">
    <property type="entry name" value="Val/Leu/Ile-tRNA-synth_edit"/>
</dbReference>
<dbReference type="PRINTS" id="PR00984">
    <property type="entry name" value="TRNASYNTHILE"/>
</dbReference>
<dbReference type="PROSITE" id="PS00178">
    <property type="entry name" value="AA_TRNA_LIGASE_I"/>
    <property type="match status" value="1"/>
</dbReference>
<keyword evidence="3 9" id="KW-0436">Ligase</keyword>
<protein>
    <recommendedName>
        <fullName evidence="2">isoleucine--tRNA ligase</fullName>
        <ecNumber evidence="2">6.1.1.5</ecNumber>
    </recommendedName>
    <alternativeName>
        <fullName evidence="8">Isoleucyl-tRNA synthetase</fullName>
    </alternativeName>
</protein>
<dbReference type="PANTHER" id="PTHR42765:SF1">
    <property type="entry name" value="ISOLEUCINE--TRNA LIGASE, MITOCHONDRIAL"/>
    <property type="match status" value="1"/>
</dbReference>
<comment type="similarity">
    <text evidence="1 9">Belongs to the class-I aminoacyl-tRNA synthetase family.</text>
</comment>
<feature type="domain" description="Aminoacyl-tRNA synthetase class Ia" evidence="10">
    <location>
        <begin position="89"/>
        <end position="548"/>
    </location>
</feature>
<dbReference type="Proteomes" id="UP001497623">
    <property type="component" value="Unassembled WGS sequence"/>
</dbReference>
<evidence type="ECO:0000256" key="3">
    <source>
        <dbReference type="ARBA" id="ARBA00022598"/>
    </source>
</evidence>
<dbReference type="SUPFAM" id="SSF50677">
    <property type="entry name" value="ValRS/IleRS/LeuRS editing domain"/>
    <property type="match status" value="1"/>
</dbReference>
<keyword evidence="12" id="KW-1185">Reference proteome</keyword>
<evidence type="ECO:0000256" key="1">
    <source>
        <dbReference type="ARBA" id="ARBA00005594"/>
    </source>
</evidence>
<reference evidence="11 12" key="1">
    <citation type="submission" date="2024-05" db="EMBL/GenBank/DDBJ databases">
        <authorList>
            <person name="Wallberg A."/>
        </authorList>
    </citation>
    <scope>NUCLEOTIDE SEQUENCE [LARGE SCALE GENOMIC DNA]</scope>
</reference>
<dbReference type="EMBL" id="CAXKWB010005984">
    <property type="protein sequence ID" value="CAL4080854.1"/>
    <property type="molecule type" value="Genomic_DNA"/>
</dbReference>
<sequence length="552" mass="62843">MLKTRGSLSFASKSRACNKSWLICLGRASAVSFSSLDKRSNSAKDATRPDQKYKETVLLPRTSFPLRVEGLKRVQNELQIQKKANFQSLYTWQENQNRKLKYVLHDGPPYANGKPHIGHAVNKILKDITLRNKLLQGYKVHYRPGWDCHGLPIELKALEKFRKENKKKKIRTEKLDPLAIREKAREFANEAQVLQQNVFNRWGLLVNWEEKYKTMEPQYIKRQLQLFAALHEGGHIYQAFKPVYFSPSSGSALAEAELEYNTKHQSPTVYLAVPVTNTAMLPNSLQEIMSDHGLDKVHLVIWTTTPWTLLANQAICYTEDKSYALVKVKKDGSSIAVIWAEELLHELNQLDISDAEVLGSIKGGELSEVTYQHPLDNRHCPCLSATHVTMDKGTGLVHTAPAHGHDDFTVALQHKLPLECHIDESGRYNSNVGYGLAGKSVLEDGNSAMLEILESRNTTSVVLGVGTLIHSYPYDWRTKKPVIIRASKQWFINTDKLKDKALTALHEVSILPTNIQTGMVSQLERRPYWCISRQRSWEYPFLCFMIQRQGIQ</sequence>
<comment type="caution">
    <text evidence="11">The sequence shown here is derived from an EMBL/GenBank/DDBJ whole genome shotgun (WGS) entry which is preliminary data.</text>
</comment>
<dbReference type="FunFam" id="3.90.740.10:FF:000009">
    <property type="entry name" value="Isoleucyl-tRNA synthetase 2, mitochondrial"/>
    <property type="match status" value="1"/>
</dbReference>
<evidence type="ECO:0000256" key="9">
    <source>
        <dbReference type="RuleBase" id="RU363035"/>
    </source>
</evidence>
<evidence type="ECO:0000256" key="2">
    <source>
        <dbReference type="ARBA" id="ARBA00013165"/>
    </source>
</evidence>
<name>A0AAV2QCW6_MEGNR</name>
<evidence type="ECO:0000256" key="5">
    <source>
        <dbReference type="ARBA" id="ARBA00022840"/>
    </source>
</evidence>
<evidence type="ECO:0000313" key="11">
    <source>
        <dbReference type="EMBL" id="CAL4080854.1"/>
    </source>
</evidence>
<dbReference type="InterPro" id="IPR002300">
    <property type="entry name" value="aa-tRNA-synth_Ia"/>
</dbReference>
<dbReference type="Pfam" id="PF00133">
    <property type="entry name" value="tRNA-synt_1"/>
    <property type="match status" value="1"/>
</dbReference>
<dbReference type="EC" id="6.1.1.5" evidence="2"/>
<evidence type="ECO:0000313" key="12">
    <source>
        <dbReference type="Proteomes" id="UP001497623"/>
    </source>
</evidence>